<proteinExistence type="predicted"/>
<dbReference type="AlphaFoldDB" id="A0AAN9BES9"/>
<dbReference type="GO" id="GO:0000120">
    <property type="term" value="C:RNA polymerase I transcription regulator complex"/>
    <property type="evidence" value="ECO:0007669"/>
    <property type="project" value="InterPro"/>
</dbReference>
<reference evidence="2 3" key="1">
    <citation type="submission" date="2024-02" db="EMBL/GenBank/DDBJ databases">
        <title>Chromosome-scale genome assembly of the rough periwinkle Littorina saxatilis.</title>
        <authorList>
            <person name="De Jode A."/>
            <person name="Faria R."/>
            <person name="Formenti G."/>
            <person name="Sims Y."/>
            <person name="Smith T.P."/>
            <person name="Tracey A."/>
            <person name="Wood J.M.D."/>
            <person name="Zagrodzka Z.B."/>
            <person name="Johannesson K."/>
            <person name="Butlin R.K."/>
            <person name="Leder E.H."/>
        </authorList>
    </citation>
    <scope>NUCLEOTIDE SEQUENCE [LARGE SCALE GENOMIC DNA]</scope>
    <source>
        <strain evidence="2">Snail1</strain>
        <tissue evidence="2">Muscle</tissue>
    </source>
</reference>
<dbReference type="GO" id="GO:0006360">
    <property type="term" value="P:transcription by RNA polymerase I"/>
    <property type="evidence" value="ECO:0007669"/>
    <property type="project" value="InterPro"/>
</dbReference>
<feature type="region of interest" description="Disordered" evidence="1">
    <location>
        <begin position="602"/>
        <end position="667"/>
    </location>
</feature>
<sequence length="667" mass="75739">MNRTEKAAHHDRVELLKDLFTLIYPDLTTKRYNGARNLKEKDNEERKTRIQKWFSDIEHAVAQEESPWGEQGNHHSMSLLPQFMQLLRECVLTHQWTQVLAMLDCVSHIPYGADWTIWKATLTALYNEPEENLSLIQDFFKQSYLLRECNVCDIALEFVQCLLSQGRLPEASQAIHNARKVKKGVLHSQQSGFTRHLIDLLDAYQGLIFYVEWKAALCKKSESSQNTLSESFYDLTSGQGLSDDSVKSIAQRALLGLDRLQHIRGVWDIFLTKSVEIHEYYDEFEEARELLRAYRERNPDNPNSHRFLHELLERNSEQFDEASTWEESLSCLKSVAKADPANPLVLTLCQKLSDGGDTTLALRYAFDLLDNIVWQGRVEGWQCFVHFLTTCLSREKTSKEKEDSQKELERCWSTRQDWWPSYHFDHRLLNSSAVTSSSTSPPELLFAKCIAASVLVGKDCIFVQNTRQTMGESSLQHLQDTLSSIDWEVVKSFTDLSNSATQRTSPRKLKSRQPGTVDPLSHFDDGEYVSDASPPKHSSLELSEEEPGSDDVSVASSSQSVQWIKRRKKIGKPVTAGQSGTGGPDYVLDLDVQNRVLAGGVVRTSRPPEVSESESGGESDGVGSNRMESGIGRSAARIFAGGDEKYGWDDKEEEPYFSPLKRRKMNH</sequence>
<dbReference type="InterPro" id="IPR052669">
    <property type="entry name" value="SL1/TIF-IB_Component"/>
</dbReference>
<comment type="caution">
    <text evidence="2">The sequence shown here is derived from an EMBL/GenBank/DDBJ whole genome shotgun (WGS) entry which is preliminary data.</text>
</comment>
<dbReference type="PANTHER" id="PTHR32122:SF1">
    <property type="entry name" value="TATA BOX-BINDING PROTEIN-ASSOCIATED FACTOR RNA POLYMERASE I SUBUNIT A"/>
    <property type="match status" value="1"/>
</dbReference>
<dbReference type="InterPro" id="IPR039495">
    <property type="entry name" value="TAF1A"/>
</dbReference>
<name>A0AAN9BES9_9CAEN</name>
<dbReference type="Gene3D" id="1.25.40.10">
    <property type="entry name" value="Tetratricopeptide repeat domain"/>
    <property type="match status" value="1"/>
</dbReference>
<dbReference type="Pfam" id="PF14929">
    <property type="entry name" value="TAF1_subA"/>
    <property type="match status" value="1"/>
</dbReference>
<dbReference type="EMBL" id="JBAMIC010000008">
    <property type="protein sequence ID" value="KAK7104182.1"/>
    <property type="molecule type" value="Genomic_DNA"/>
</dbReference>
<accession>A0AAN9BES9</accession>
<dbReference type="PANTHER" id="PTHR32122">
    <property type="entry name" value="TATA BOX-BINDING PROTEIN ASSOCIATED FACTOR RNA POLYMERASE I SUBUNIT A"/>
    <property type="match status" value="1"/>
</dbReference>
<organism evidence="2 3">
    <name type="scientific">Littorina saxatilis</name>
    <dbReference type="NCBI Taxonomy" id="31220"/>
    <lineage>
        <taxon>Eukaryota</taxon>
        <taxon>Metazoa</taxon>
        <taxon>Spiralia</taxon>
        <taxon>Lophotrochozoa</taxon>
        <taxon>Mollusca</taxon>
        <taxon>Gastropoda</taxon>
        <taxon>Caenogastropoda</taxon>
        <taxon>Littorinimorpha</taxon>
        <taxon>Littorinoidea</taxon>
        <taxon>Littorinidae</taxon>
        <taxon>Littorina</taxon>
    </lineage>
</organism>
<gene>
    <name evidence="2" type="ORF">V1264_018942</name>
</gene>
<dbReference type="InterPro" id="IPR011990">
    <property type="entry name" value="TPR-like_helical_dom_sf"/>
</dbReference>
<feature type="region of interest" description="Disordered" evidence="1">
    <location>
        <begin position="498"/>
        <end position="558"/>
    </location>
</feature>
<keyword evidence="3" id="KW-1185">Reference proteome</keyword>
<evidence type="ECO:0000313" key="2">
    <source>
        <dbReference type="EMBL" id="KAK7104182.1"/>
    </source>
</evidence>
<evidence type="ECO:0000313" key="3">
    <source>
        <dbReference type="Proteomes" id="UP001374579"/>
    </source>
</evidence>
<dbReference type="Proteomes" id="UP001374579">
    <property type="component" value="Unassembled WGS sequence"/>
</dbReference>
<protein>
    <submittedName>
        <fullName evidence="2">Uncharacterized protein</fullName>
    </submittedName>
</protein>
<evidence type="ECO:0000256" key="1">
    <source>
        <dbReference type="SAM" id="MobiDB-lite"/>
    </source>
</evidence>